<dbReference type="GO" id="GO:0043138">
    <property type="term" value="F:3'-5' DNA helicase activity"/>
    <property type="evidence" value="ECO:0007669"/>
    <property type="project" value="UniProtKB-EC"/>
</dbReference>
<dbReference type="Pfam" id="PF00580">
    <property type="entry name" value="UvrD-helicase"/>
    <property type="match status" value="1"/>
</dbReference>
<dbReference type="RefSeq" id="WP_099699115.1">
    <property type="nucleotide sequence ID" value="NZ_NOVD01000093.1"/>
</dbReference>
<sequence>MNNSLDFTDSQTKLIKHVGSIRVEACPGAGKTQTIAERFAVRPNMHPRKGVALLSFTNAAADEAKVRCSKDPGLLAAPNFVGTIDKFLNRFVVTPFVTSRQEVRPHFVDTWSQLPNATVQLRGNRGVFSLDWFDFESNGTSTLHGRTAPYMLKKEIQDLNFVQRSKFEVEATRVRKTLIMRGYYSAEASRQAAAAILADSSDRSKLVTLLGSRFSEVIVDEVQDCSSDDLNLLQLFNEAGVMIVLVGDPDQAIYEFRREVNSSSLNLTTLAPAGKRLDGNFRSTPAICAIADSLRASSVTTDIPRGPNRDSKTPVYVFGYSDLKTIAPCIELLMTSEGYRRDQTVVLSHSWNTVRSAAGGSTSELNSTSKLVRIASWIRCLHEETDAKLRQTALHGLANILHESAKKELKDLGLIEFLEEIGLSERQFRTSVLRIATATTFDKKPSSFKNNLTEALLSNSFDWVGSLTIPKGDRWPSIPSWRRKSALEYGTIHSYKGLQQEFVTMIVAEDYESRTSDQSGVCLWHEDRDGEPRRVLYVGATRAQKLLMLAVHESHLDKVLSRLDKDSVPMRYIQMLDGKIQDAF</sequence>
<evidence type="ECO:0000256" key="1">
    <source>
        <dbReference type="ARBA" id="ARBA00022741"/>
    </source>
</evidence>
<evidence type="ECO:0000313" key="12">
    <source>
        <dbReference type="Proteomes" id="UP000230886"/>
    </source>
</evidence>
<keyword evidence="2 9" id="KW-0378">Hydrolase</keyword>
<dbReference type="InterPro" id="IPR027417">
    <property type="entry name" value="P-loop_NTPase"/>
</dbReference>
<feature type="domain" description="UvrD-like helicase ATP-binding" evidence="10">
    <location>
        <begin position="4"/>
        <end position="284"/>
    </location>
</feature>
<dbReference type="EC" id="5.6.2.4" evidence="7"/>
<dbReference type="EMBL" id="NOVD01000093">
    <property type="protein sequence ID" value="PCK21874.1"/>
    <property type="molecule type" value="Genomic_DNA"/>
</dbReference>
<evidence type="ECO:0000256" key="8">
    <source>
        <dbReference type="ARBA" id="ARBA00048988"/>
    </source>
</evidence>
<dbReference type="SUPFAM" id="SSF52540">
    <property type="entry name" value="P-loop containing nucleoside triphosphate hydrolases"/>
    <property type="match status" value="1"/>
</dbReference>
<evidence type="ECO:0000256" key="6">
    <source>
        <dbReference type="ARBA" id="ARBA00034617"/>
    </source>
</evidence>
<dbReference type="InterPro" id="IPR000212">
    <property type="entry name" value="DNA_helicase_UvrD/REP"/>
</dbReference>
<comment type="caution">
    <text evidence="11">The sequence shown here is derived from an EMBL/GenBank/DDBJ whole genome shotgun (WGS) entry which is preliminary data.</text>
</comment>
<name>A0A2A5IWY4_RHOSG</name>
<protein>
    <recommendedName>
        <fullName evidence="7">DNA 3'-5' helicase</fullName>
        <ecNumber evidence="7">5.6.2.4</ecNumber>
    </recommendedName>
</protein>
<dbReference type="GO" id="GO:0005524">
    <property type="term" value="F:ATP binding"/>
    <property type="evidence" value="ECO:0007669"/>
    <property type="project" value="UniProtKB-UniRule"/>
</dbReference>
<keyword evidence="4 9" id="KW-0067">ATP-binding</keyword>
<evidence type="ECO:0000313" key="11">
    <source>
        <dbReference type="EMBL" id="PCK21874.1"/>
    </source>
</evidence>
<dbReference type="Proteomes" id="UP000230886">
    <property type="component" value="Unassembled WGS sequence"/>
</dbReference>
<dbReference type="GO" id="GO:0016887">
    <property type="term" value="F:ATP hydrolysis activity"/>
    <property type="evidence" value="ECO:0007669"/>
    <property type="project" value="RHEA"/>
</dbReference>
<evidence type="ECO:0000259" key="10">
    <source>
        <dbReference type="PROSITE" id="PS51198"/>
    </source>
</evidence>
<accession>A0A2A5IWY4</accession>
<comment type="catalytic activity">
    <reaction evidence="8">
        <text>ATP + H2O = ADP + phosphate + H(+)</text>
        <dbReference type="Rhea" id="RHEA:13065"/>
        <dbReference type="ChEBI" id="CHEBI:15377"/>
        <dbReference type="ChEBI" id="CHEBI:15378"/>
        <dbReference type="ChEBI" id="CHEBI:30616"/>
        <dbReference type="ChEBI" id="CHEBI:43474"/>
        <dbReference type="ChEBI" id="CHEBI:456216"/>
        <dbReference type="EC" id="5.6.2.4"/>
    </reaction>
</comment>
<keyword evidence="3 9" id="KW-0347">Helicase</keyword>
<feature type="binding site" evidence="9">
    <location>
        <begin position="25"/>
        <end position="32"/>
    </location>
    <ligand>
        <name>ATP</name>
        <dbReference type="ChEBI" id="CHEBI:30616"/>
    </ligand>
</feature>
<dbReference type="Gene3D" id="3.40.50.300">
    <property type="entry name" value="P-loop containing nucleotide triphosphate hydrolases"/>
    <property type="match status" value="2"/>
</dbReference>
<evidence type="ECO:0000256" key="4">
    <source>
        <dbReference type="ARBA" id="ARBA00022840"/>
    </source>
</evidence>
<dbReference type="Pfam" id="PF13361">
    <property type="entry name" value="UvrD_C"/>
    <property type="match status" value="1"/>
</dbReference>
<keyword evidence="5" id="KW-0413">Isomerase</keyword>
<reference evidence="11 12" key="1">
    <citation type="submission" date="2017-07" db="EMBL/GenBank/DDBJ databases">
        <title>Draft sequence of Rhodococcus enclensis 23b-28.</title>
        <authorList>
            <person name="Besaury L."/>
            <person name="Sancelme M."/>
            <person name="Amato P."/>
            <person name="Lallement A."/>
            <person name="Delort A.-M."/>
        </authorList>
    </citation>
    <scope>NUCLEOTIDE SEQUENCE [LARGE SCALE GENOMIC DNA]</scope>
    <source>
        <strain evidence="11 12">23b-28</strain>
    </source>
</reference>
<evidence type="ECO:0000256" key="9">
    <source>
        <dbReference type="PROSITE-ProRule" id="PRU00560"/>
    </source>
</evidence>
<organism evidence="11 12">
    <name type="scientific">Rhodococcus qingshengii</name>
    <dbReference type="NCBI Taxonomy" id="334542"/>
    <lineage>
        <taxon>Bacteria</taxon>
        <taxon>Bacillati</taxon>
        <taxon>Actinomycetota</taxon>
        <taxon>Actinomycetes</taxon>
        <taxon>Mycobacteriales</taxon>
        <taxon>Nocardiaceae</taxon>
        <taxon>Rhodococcus</taxon>
        <taxon>Rhodococcus erythropolis group</taxon>
    </lineage>
</organism>
<evidence type="ECO:0000256" key="3">
    <source>
        <dbReference type="ARBA" id="ARBA00022806"/>
    </source>
</evidence>
<dbReference type="AlphaFoldDB" id="A0A2A5IWY4"/>
<evidence type="ECO:0000256" key="7">
    <source>
        <dbReference type="ARBA" id="ARBA00034808"/>
    </source>
</evidence>
<comment type="catalytic activity">
    <reaction evidence="6">
        <text>Couples ATP hydrolysis with the unwinding of duplex DNA by translocating in the 3'-5' direction.</text>
        <dbReference type="EC" id="5.6.2.4"/>
    </reaction>
</comment>
<dbReference type="InterPro" id="IPR014016">
    <property type="entry name" value="UvrD-like_ATP-bd"/>
</dbReference>
<dbReference type="PANTHER" id="PTHR11070">
    <property type="entry name" value="UVRD / RECB / PCRA DNA HELICASE FAMILY MEMBER"/>
    <property type="match status" value="1"/>
</dbReference>
<dbReference type="InterPro" id="IPR014017">
    <property type="entry name" value="DNA_helicase_UvrD-like_C"/>
</dbReference>
<keyword evidence="1 9" id="KW-0547">Nucleotide-binding</keyword>
<evidence type="ECO:0000256" key="2">
    <source>
        <dbReference type="ARBA" id="ARBA00022801"/>
    </source>
</evidence>
<dbReference type="PROSITE" id="PS51198">
    <property type="entry name" value="UVRD_HELICASE_ATP_BIND"/>
    <property type="match status" value="1"/>
</dbReference>
<gene>
    <name evidence="11" type="ORF">CHR55_33440</name>
</gene>
<evidence type="ECO:0000256" key="5">
    <source>
        <dbReference type="ARBA" id="ARBA00023235"/>
    </source>
</evidence>
<dbReference type="GO" id="GO:0003677">
    <property type="term" value="F:DNA binding"/>
    <property type="evidence" value="ECO:0007669"/>
    <property type="project" value="InterPro"/>
</dbReference>
<proteinExistence type="predicted"/>